<keyword evidence="3" id="KW-0378">Hydrolase</keyword>
<dbReference type="GO" id="GO:0046872">
    <property type="term" value="F:metal ion binding"/>
    <property type="evidence" value="ECO:0007669"/>
    <property type="project" value="UniProtKB-KW"/>
</dbReference>
<reference evidence="6" key="1">
    <citation type="submission" date="2018-05" db="EMBL/GenBank/DDBJ databases">
        <authorList>
            <person name="Lanie J.A."/>
            <person name="Ng W.-L."/>
            <person name="Kazmierczak K.M."/>
            <person name="Andrzejewski T.M."/>
            <person name="Davidsen T.M."/>
            <person name="Wayne K.J."/>
            <person name="Tettelin H."/>
            <person name="Glass J.I."/>
            <person name="Rusch D."/>
            <person name="Podicherti R."/>
            <person name="Tsui H.-C.T."/>
            <person name="Winkler M.E."/>
        </authorList>
    </citation>
    <scope>NUCLEOTIDE SEQUENCE</scope>
</reference>
<accession>A0A382DM76</accession>
<dbReference type="PANTHER" id="PTHR42693:SF53">
    <property type="entry name" value="ENDO-4-O-SULFATASE"/>
    <property type="match status" value="1"/>
</dbReference>
<organism evidence="6">
    <name type="scientific">marine metagenome</name>
    <dbReference type="NCBI Taxonomy" id="408172"/>
    <lineage>
        <taxon>unclassified sequences</taxon>
        <taxon>metagenomes</taxon>
        <taxon>ecological metagenomes</taxon>
    </lineage>
</organism>
<dbReference type="InterPro" id="IPR050738">
    <property type="entry name" value="Sulfatase"/>
</dbReference>
<evidence type="ECO:0000256" key="1">
    <source>
        <dbReference type="ARBA" id="ARBA00008779"/>
    </source>
</evidence>
<sequence>MTVMIVSQKSTTKPNIVMILLDDMGYWTLGSHGNHEILTPNIDALAARSLNFKNCYCVSPVCSPARASLLTGRIPSQHGVLDWIRNGSIKSDDDRPVEYLEGMLGFSDVLAGNDYYCGQIGKWHLGHSYMPQKGFSYWTTTPKGSDSYYGATLYRNGCEETIERYLTDELTDEAIQFVNARSEADRPYYLSLNFTAPHRPWRRDQHPPEFWDLYDGCNFDTCPDLLRHEWQINNGIYPSEDRTEMVRGYCTALTAADAGIGRLLDAIDRLGQTGNTLIILTSDNGMSLGHHGIHGKGNATYPQNMYDQAVKVPFILSLPGTIDNRISDALISHYDFCPTLLDLLGINETVGDNLPGRSFLPHILGEPDPGREEVVIFDEYGPVRMLRDNRWKFVLRMGDWPNELFDMDADPDETNNLIDDPEHQELANRLASKLDHWFVAHVDPVLDASRQKVFGRGQLRKIKAAESDARNFADDWFFQSSGKSDAGPNL</sequence>
<proteinExistence type="inferred from homology"/>
<dbReference type="Pfam" id="PF00884">
    <property type="entry name" value="Sulfatase"/>
    <property type="match status" value="1"/>
</dbReference>
<dbReference type="InterPro" id="IPR017850">
    <property type="entry name" value="Alkaline_phosphatase_core_sf"/>
</dbReference>
<evidence type="ECO:0000256" key="4">
    <source>
        <dbReference type="ARBA" id="ARBA00022837"/>
    </source>
</evidence>
<name>A0A382DM76_9ZZZZ</name>
<keyword evidence="4" id="KW-0106">Calcium</keyword>
<dbReference type="PROSITE" id="PS00523">
    <property type="entry name" value="SULFATASE_1"/>
    <property type="match status" value="1"/>
</dbReference>
<comment type="similarity">
    <text evidence="1">Belongs to the sulfatase family.</text>
</comment>
<evidence type="ECO:0000256" key="3">
    <source>
        <dbReference type="ARBA" id="ARBA00022801"/>
    </source>
</evidence>
<dbReference type="GO" id="GO:0004065">
    <property type="term" value="F:arylsulfatase activity"/>
    <property type="evidence" value="ECO:0007669"/>
    <property type="project" value="TreeGrafter"/>
</dbReference>
<dbReference type="AlphaFoldDB" id="A0A382DM76"/>
<protein>
    <recommendedName>
        <fullName evidence="5">Sulfatase N-terminal domain-containing protein</fullName>
    </recommendedName>
</protein>
<feature type="domain" description="Sulfatase N-terminal" evidence="5">
    <location>
        <begin position="14"/>
        <end position="346"/>
    </location>
</feature>
<dbReference type="SUPFAM" id="SSF53649">
    <property type="entry name" value="Alkaline phosphatase-like"/>
    <property type="match status" value="1"/>
</dbReference>
<evidence type="ECO:0000259" key="5">
    <source>
        <dbReference type="Pfam" id="PF00884"/>
    </source>
</evidence>
<keyword evidence="2" id="KW-0479">Metal-binding</keyword>
<dbReference type="InterPro" id="IPR000917">
    <property type="entry name" value="Sulfatase_N"/>
</dbReference>
<gene>
    <name evidence="6" type="ORF">METZ01_LOCUS191571</name>
</gene>
<dbReference type="InterPro" id="IPR024607">
    <property type="entry name" value="Sulfatase_CS"/>
</dbReference>
<dbReference type="Gene3D" id="3.40.720.10">
    <property type="entry name" value="Alkaline Phosphatase, subunit A"/>
    <property type="match status" value="1"/>
</dbReference>
<dbReference type="PANTHER" id="PTHR42693">
    <property type="entry name" value="ARYLSULFATASE FAMILY MEMBER"/>
    <property type="match status" value="1"/>
</dbReference>
<evidence type="ECO:0000256" key="2">
    <source>
        <dbReference type="ARBA" id="ARBA00022723"/>
    </source>
</evidence>
<evidence type="ECO:0000313" key="6">
    <source>
        <dbReference type="EMBL" id="SVB38717.1"/>
    </source>
</evidence>
<dbReference type="EMBL" id="UINC01039762">
    <property type="protein sequence ID" value="SVB38717.1"/>
    <property type="molecule type" value="Genomic_DNA"/>
</dbReference>